<evidence type="ECO:0000256" key="7">
    <source>
        <dbReference type="RuleBase" id="RU362065"/>
    </source>
</evidence>
<evidence type="ECO:0000256" key="3">
    <source>
        <dbReference type="ARBA" id="ARBA00009677"/>
    </source>
</evidence>
<dbReference type="Pfam" id="PF22638">
    <property type="entry name" value="FlgK_D1"/>
    <property type="match status" value="1"/>
</dbReference>
<dbReference type="PRINTS" id="PR01005">
    <property type="entry name" value="FLGHOOKAP1"/>
</dbReference>
<feature type="domain" description="Flagellar basal-body/hook protein C-terminal" evidence="8">
    <location>
        <begin position="471"/>
        <end position="511"/>
    </location>
</feature>
<dbReference type="InterPro" id="IPR053927">
    <property type="entry name" value="FlgK_helical"/>
</dbReference>
<keyword evidence="10" id="KW-0282">Flagellum</keyword>
<dbReference type="GO" id="GO:0009424">
    <property type="term" value="C:bacterial-type flagellum hook"/>
    <property type="evidence" value="ECO:0007669"/>
    <property type="project" value="UniProtKB-UniRule"/>
</dbReference>
<dbReference type="NCBIfam" id="TIGR02492">
    <property type="entry name" value="flgK_ends"/>
    <property type="match status" value="1"/>
</dbReference>
<accession>A0A3P5WY87</accession>
<proteinExistence type="inferred from homology"/>
<protein>
    <recommendedName>
        <fullName evidence="4 7">Flagellar hook-associated protein 1</fullName>
        <shortName evidence="7">HAP1</shortName>
    </recommendedName>
</protein>
<gene>
    <name evidence="7 10" type="primary">flgK</name>
    <name evidence="10" type="ORF">FILTAD_00986</name>
</gene>
<evidence type="ECO:0000256" key="5">
    <source>
        <dbReference type="ARBA" id="ARBA00022525"/>
    </source>
</evidence>
<dbReference type="AlphaFoldDB" id="A0A3P5WY87"/>
<keyword evidence="11" id="KW-1185">Reference proteome</keyword>
<evidence type="ECO:0000256" key="2">
    <source>
        <dbReference type="ARBA" id="ARBA00004613"/>
    </source>
</evidence>
<evidence type="ECO:0000256" key="4">
    <source>
        <dbReference type="ARBA" id="ARBA00016244"/>
    </source>
</evidence>
<name>A0A3P5WY87_9BACL</name>
<dbReference type="PANTHER" id="PTHR30033">
    <property type="entry name" value="FLAGELLAR HOOK-ASSOCIATED PROTEIN 1"/>
    <property type="match status" value="1"/>
</dbReference>
<dbReference type="Proteomes" id="UP000270468">
    <property type="component" value="Unassembled WGS sequence"/>
</dbReference>
<keyword evidence="5 7" id="KW-0964">Secreted</keyword>
<reference evidence="10 11" key="1">
    <citation type="submission" date="2018-11" db="EMBL/GenBank/DDBJ databases">
        <authorList>
            <person name="Criscuolo A."/>
        </authorList>
    </citation>
    <scope>NUCLEOTIDE SEQUENCE [LARGE SCALE GENOMIC DNA]</scope>
    <source>
        <strain evidence="10">ATB-66</strain>
    </source>
</reference>
<dbReference type="EMBL" id="UXAV01000029">
    <property type="protein sequence ID" value="VDC24021.1"/>
    <property type="molecule type" value="Genomic_DNA"/>
</dbReference>
<evidence type="ECO:0000313" key="11">
    <source>
        <dbReference type="Proteomes" id="UP000270468"/>
    </source>
</evidence>
<keyword evidence="10" id="KW-0966">Cell projection</keyword>
<sequence length="518" mass="55824">MSTFMGLETSKRGLFTQQSALYTTGHNISNANTLGYSRQRVNMQATAGFPGTGQSVGTMPGFIGTGVEAGSIQRIRDGFVDQQYRQENNKLGYWESQTKAISQMEDVLNEPSEYGLQKSLSEFWQSLQDLAVNPENGGARSVVVQRGQAVADSFNYMHKSLTEIQTNLGKEIDVSTVQVNSILKQISELNNQIQKVEPNGYLPNDLYDARDALLDELSGYFPIETESKPSGGRALAVAEGSVTVSMKINGESVVLVEGRQAATLETNPKPLVGEDKSNLPITGITISPVSGEDSIPLGHTDLLNSGKLKSMMNAYGTADGGAGGAKGLYPDMITKINDMAKAFAEKFNEIHRGGSGLPPENESGINFFSPWDETNVATSSTLTAGNIKVNDYILADSSRLAASTVPNEEGNGKNAKRLGEVQFDALDSLDGATIQTYFQGVIGQLGVDGQQAERMTFNTETLKGAVEQRRASISSVSLDEEMTNMIKFQQAYNASARMITVVDEILDKIINGMGRVGM</sequence>
<dbReference type="OrthoDB" id="9802553at2"/>
<evidence type="ECO:0000259" key="9">
    <source>
        <dbReference type="Pfam" id="PF22638"/>
    </source>
</evidence>
<evidence type="ECO:0000313" key="10">
    <source>
        <dbReference type="EMBL" id="VDC24021.1"/>
    </source>
</evidence>
<dbReference type="GO" id="GO:0005576">
    <property type="term" value="C:extracellular region"/>
    <property type="evidence" value="ECO:0007669"/>
    <property type="project" value="UniProtKB-SubCell"/>
</dbReference>
<evidence type="ECO:0000256" key="1">
    <source>
        <dbReference type="ARBA" id="ARBA00004365"/>
    </source>
</evidence>
<dbReference type="InterPro" id="IPR002371">
    <property type="entry name" value="FlgK"/>
</dbReference>
<feature type="domain" description="Flagellar hook-associated protein FlgK helical" evidence="9">
    <location>
        <begin position="101"/>
        <end position="368"/>
    </location>
</feature>
<evidence type="ECO:0000259" key="8">
    <source>
        <dbReference type="Pfam" id="PF06429"/>
    </source>
</evidence>
<evidence type="ECO:0000256" key="6">
    <source>
        <dbReference type="ARBA" id="ARBA00023143"/>
    </source>
</evidence>
<organism evidence="10 11">
    <name type="scientific">Filibacter tadaridae</name>
    <dbReference type="NCBI Taxonomy" id="2483811"/>
    <lineage>
        <taxon>Bacteria</taxon>
        <taxon>Bacillati</taxon>
        <taxon>Bacillota</taxon>
        <taxon>Bacilli</taxon>
        <taxon>Bacillales</taxon>
        <taxon>Caryophanaceae</taxon>
        <taxon>Filibacter</taxon>
    </lineage>
</organism>
<dbReference type="PANTHER" id="PTHR30033:SF1">
    <property type="entry name" value="FLAGELLAR HOOK-ASSOCIATED PROTEIN 1"/>
    <property type="match status" value="1"/>
</dbReference>
<dbReference type="Pfam" id="PF06429">
    <property type="entry name" value="Flg_bbr_C"/>
    <property type="match status" value="1"/>
</dbReference>
<dbReference type="GO" id="GO:0005198">
    <property type="term" value="F:structural molecule activity"/>
    <property type="evidence" value="ECO:0007669"/>
    <property type="project" value="UniProtKB-UniRule"/>
</dbReference>
<comment type="subcellular location">
    <subcellularLocation>
        <location evidence="1 7">Bacterial flagellum</location>
    </subcellularLocation>
    <subcellularLocation>
        <location evidence="2 7">Secreted</location>
    </subcellularLocation>
</comment>
<keyword evidence="10" id="KW-0969">Cilium</keyword>
<dbReference type="RefSeq" id="WP_124069416.1">
    <property type="nucleotide sequence ID" value="NZ_CBCRXF010000023.1"/>
</dbReference>
<dbReference type="SUPFAM" id="SSF64518">
    <property type="entry name" value="Phase 1 flagellin"/>
    <property type="match status" value="1"/>
</dbReference>
<keyword evidence="6 7" id="KW-0975">Bacterial flagellum</keyword>
<dbReference type="GO" id="GO:0044780">
    <property type="term" value="P:bacterial-type flagellum assembly"/>
    <property type="evidence" value="ECO:0007669"/>
    <property type="project" value="InterPro"/>
</dbReference>
<dbReference type="InterPro" id="IPR010930">
    <property type="entry name" value="Flg_bb/hook_C_dom"/>
</dbReference>
<comment type="similarity">
    <text evidence="3 7">Belongs to the flagella basal body rod proteins family.</text>
</comment>